<gene>
    <name evidence="1" type="ORF">FHR92_005196</name>
</gene>
<reference evidence="1 2" key="1">
    <citation type="submission" date="2020-08" db="EMBL/GenBank/DDBJ databases">
        <title>Genomic Encyclopedia of Type Strains, Phase III (KMG-III): the genomes of soil and plant-associated and newly described type strains.</title>
        <authorList>
            <person name="Whitman W."/>
        </authorList>
    </citation>
    <scope>NUCLEOTIDE SEQUENCE [LARGE SCALE GENOMIC DNA]</scope>
    <source>
        <strain evidence="1 2">CECT 8693</strain>
    </source>
</reference>
<evidence type="ECO:0000313" key="2">
    <source>
        <dbReference type="Proteomes" id="UP000567067"/>
    </source>
</evidence>
<dbReference type="RefSeq" id="WP_182540427.1">
    <property type="nucleotide sequence ID" value="NZ_JACJIP010000062.1"/>
</dbReference>
<dbReference type="Proteomes" id="UP000567067">
    <property type="component" value="Unassembled WGS sequence"/>
</dbReference>
<comment type="caution">
    <text evidence="1">The sequence shown here is derived from an EMBL/GenBank/DDBJ whole genome shotgun (WGS) entry which is preliminary data.</text>
</comment>
<accession>A0A7W3SYW8</accession>
<name>A0A7W3SYW8_9BACL</name>
<dbReference type="AlphaFoldDB" id="A0A7W3SYW8"/>
<dbReference type="EMBL" id="JACJIP010000062">
    <property type="protein sequence ID" value="MBA9088678.1"/>
    <property type="molecule type" value="Genomic_DNA"/>
</dbReference>
<evidence type="ECO:0000313" key="1">
    <source>
        <dbReference type="EMBL" id="MBA9088678.1"/>
    </source>
</evidence>
<organism evidence="1 2">
    <name type="scientific">Fontibacillus solani</name>
    <dbReference type="NCBI Taxonomy" id="1572857"/>
    <lineage>
        <taxon>Bacteria</taxon>
        <taxon>Bacillati</taxon>
        <taxon>Bacillota</taxon>
        <taxon>Bacilli</taxon>
        <taxon>Bacillales</taxon>
        <taxon>Paenibacillaceae</taxon>
        <taxon>Fontibacillus</taxon>
    </lineage>
</organism>
<proteinExistence type="predicted"/>
<sequence>MEITKQKLLDLAQKEKDELGTRTTIFSDANYSELLPNPTEMDIGTYMYIFTGIDGVPGATQKARNEMGYLNGHESIDIINYIGGKAYFSIARNAALYISDFLTINKNTLLCS</sequence>
<protein>
    <submittedName>
        <fullName evidence="1">Uncharacterized protein</fullName>
    </submittedName>
</protein>
<keyword evidence="2" id="KW-1185">Reference proteome</keyword>